<dbReference type="AlphaFoldDB" id="A0A6G6Y468"/>
<protein>
    <submittedName>
        <fullName evidence="1">Uncharacterized protein</fullName>
    </submittedName>
</protein>
<dbReference type="EMBL" id="CP049109">
    <property type="protein sequence ID" value="QIG79641.1"/>
    <property type="molecule type" value="Genomic_DNA"/>
</dbReference>
<proteinExistence type="predicted"/>
<dbReference type="RefSeq" id="WP_165326641.1">
    <property type="nucleotide sequence ID" value="NZ_CP049109.1"/>
</dbReference>
<gene>
    <name evidence="1" type="ORF">G5C33_07445</name>
</gene>
<organism evidence="1 2">
    <name type="scientific">Stakelama tenebrarum</name>
    <dbReference type="NCBI Taxonomy" id="2711215"/>
    <lineage>
        <taxon>Bacteria</taxon>
        <taxon>Pseudomonadati</taxon>
        <taxon>Pseudomonadota</taxon>
        <taxon>Alphaproteobacteria</taxon>
        <taxon>Sphingomonadales</taxon>
        <taxon>Sphingomonadaceae</taxon>
        <taxon>Stakelama</taxon>
    </lineage>
</organism>
<accession>A0A6G6Y468</accession>
<reference evidence="1 2" key="1">
    <citation type="submission" date="2020-02" db="EMBL/GenBank/DDBJ databases">
        <authorList>
            <person name="Zheng R.K."/>
            <person name="Sun C.M."/>
        </authorList>
    </citation>
    <scope>NUCLEOTIDE SEQUENCE [LARGE SCALE GENOMIC DNA]</scope>
    <source>
        <strain evidence="2">zrk23</strain>
    </source>
</reference>
<sequence>MEPVPDARAVEDESLLTCPSLLRVPVSTRLRRLWSNSLRICGSAAAFMQIFPFHLCPVINLLAENQYSDGRLHETCSVFGDQPGEQRPDLPC</sequence>
<dbReference type="KEGG" id="spzr:G5C33_07445"/>
<name>A0A6G6Y468_9SPHN</name>
<dbReference type="Proteomes" id="UP000501568">
    <property type="component" value="Chromosome"/>
</dbReference>
<keyword evidence="2" id="KW-1185">Reference proteome</keyword>
<evidence type="ECO:0000313" key="2">
    <source>
        <dbReference type="Proteomes" id="UP000501568"/>
    </source>
</evidence>
<evidence type="ECO:0000313" key="1">
    <source>
        <dbReference type="EMBL" id="QIG79641.1"/>
    </source>
</evidence>